<protein>
    <submittedName>
        <fullName evidence="5">Mannitol dehydrogenase</fullName>
    </submittedName>
</protein>
<reference evidence="5 6" key="1">
    <citation type="journal article" date="2023" name="Microbiol. Spectr.">
        <title>Symbiosis of Carpenter Bees with Uncharacterized Lactic Acid Bacteria Showing NAD Auxotrophy.</title>
        <authorList>
            <person name="Kawasaki S."/>
            <person name="Ozawa K."/>
            <person name="Mori T."/>
            <person name="Yamamoto A."/>
            <person name="Ito M."/>
            <person name="Ohkuma M."/>
            <person name="Sakamoto M."/>
            <person name="Matsutani M."/>
        </authorList>
    </citation>
    <scope>NUCLEOTIDE SEQUENCE [LARGE SCALE GENOMIC DNA]</scope>
    <source>
        <strain evidence="5 6">Kim37-2</strain>
    </source>
</reference>
<organism evidence="5 6">
    <name type="scientific">Bombiscardovia nodaiensis</name>
    <dbReference type="NCBI Taxonomy" id="2932181"/>
    <lineage>
        <taxon>Bacteria</taxon>
        <taxon>Bacillati</taxon>
        <taxon>Actinomycetota</taxon>
        <taxon>Actinomycetes</taxon>
        <taxon>Bifidobacteriales</taxon>
        <taxon>Bifidobacteriaceae</taxon>
        <taxon>Bombiscardovia</taxon>
    </lineage>
</organism>
<keyword evidence="6" id="KW-1185">Reference proteome</keyword>
<name>A0ABM8B6D7_9BIFI</name>
<dbReference type="Pfam" id="PF01232">
    <property type="entry name" value="Mannitol_dh"/>
    <property type="match status" value="1"/>
</dbReference>
<keyword evidence="1" id="KW-0560">Oxidoreductase</keyword>
<dbReference type="InterPro" id="IPR008927">
    <property type="entry name" value="6-PGluconate_DH-like_C_sf"/>
</dbReference>
<dbReference type="EMBL" id="AP026798">
    <property type="protein sequence ID" value="BDR52414.1"/>
    <property type="molecule type" value="Genomic_DNA"/>
</dbReference>
<dbReference type="Pfam" id="PF08125">
    <property type="entry name" value="Mannitol_dh_C"/>
    <property type="match status" value="1"/>
</dbReference>
<comment type="catalytic activity">
    <reaction evidence="2">
        <text>D-mannitol 1-phosphate + NAD(+) = beta-D-fructose 6-phosphate + NADH + H(+)</text>
        <dbReference type="Rhea" id="RHEA:19661"/>
        <dbReference type="ChEBI" id="CHEBI:15378"/>
        <dbReference type="ChEBI" id="CHEBI:57540"/>
        <dbReference type="ChEBI" id="CHEBI:57634"/>
        <dbReference type="ChEBI" id="CHEBI:57945"/>
        <dbReference type="ChEBI" id="CHEBI:61381"/>
        <dbReference type="EC" id="1.1.1.17"/>
    </reaction>
</comment>
<dbReference type="Gene3D" id="3.40.50.720">
    <property type="entry name" value="NAD(P)-binding Rossmann-like Domain"/>
    <property type="match status" value="1"/>
</dbReference>
<evidence type="ECO:0000313" key="5">
    <source>
        <dbReference type="EMBL" id="BDR52414.1"/>
    </source>
</evidence>
<dbReference type="InterPro" id="IPR036291">
    <property type="entry name" value="NAD(P)-bd_dom_sf"/>
</dbReference>
<feature type="domain" description="Mannitol dehydrogenase N-terminal" evidence="3">
    <location>
        <begin position="43"/>
        <end position="311"/>
    </location>
</feature>
<dbReference type="SUPFAM" id="SSF51735">
    <property type="entry name" value="NAD(P)-binding Rossmann-fold domains"/>
    <property type="match status" value="1"/>
</dbReference>
<dbReference type="InterPro" id="IPR013118">
    <property type="entry name" value="Mannitol_DH_C"/>
</dbReference>
<proteinExistence type="predicted"/>
<gene>
    <name evidence="5" type="primary">uxuB</name>
    <name evidence="5" type="ORF">KIM372_03210</name>
</gene>
<dbReference type="PRINTS" id="PR00084">
    <property type="entry name" value="MTLDHDRGNASE"/>
</dbReference>
<evidence type="ECO:0000313" key="6">
    <source>
        <dbReference type="Proteomes" id="UP001321766"/>
    </source>
</evidence>
<dbReference type="InterPro" id="IPR000669">
    <property type="entry name" value="Mannitol_DH"/>
</dbReference>
<dbReference type="Gene3D" id="1.10.1040.10">
    <property type="entry name" value="N-(1-d-carboxylethyl)-l-norvaline Dehydrogenase, domain 2"/>
    <property type="match status" value="1"/>
</dbReference>
<dbReference type="SUPFAM" id="SSF48179">
    <property type="entry name" value="6-phosphogluconate dehydrogenase C-terminal domain-like"/>
    <property type="match status" value="1"/>
</dbReference>
<dbReference type="InterPro" id="IPR013328">
    <property type="entry name" value="6PGD_dom2"/>
</dbReference>
<sequence length="552" mass="59852">MVNITSNLNPSDQQARQEWERAGVSLPQFDIPGMKAASASQPRWIHFGAGNLFRAVHAPIAQSLLDQGLTDSGILVAETFDPDIIRQAYQPYDDRFLQVVLHADGSMSSKLIASVVDSFPVEGQGSDWDRLASVFRQPSLQMVTATITEKGYALLDAHQQPLPWITAEFEGGPSAASSAIGVITAMLLARYQAGAYPLAMVSTDNFSRNGERFEESVLLMAQRWQAGGFVDQGFLDYLQDSSKISFPLTMIDRITPNPAQSVAQNLSDKGVEGMELIRTAKGTAMATFANTEETWYWVVEDNFPGGRPPLEQAGVYLADRDTVNAADEMKVTGCLNPLHTALAVFGMLLGYPTMSQTIGQPDLKALVSRLGYDEDLPVVPDPKIFSPREFLRQVIEVRVPNPNMPDTPARISADTSQKMPIRFGRTIAKYMASSDLQLDSLKAIPLIIAAWLRLLVGRDGQGTDDSGQSIQLSPDPRMGDLQAILGQVTLGPSAVSAQEAQSILQPILADESIFGNDLNQTVLAGEIAELFAACCQGQGAVAATLHEQVAHF</sequence>
<dbReference type="PANTHER" id="PTHR43362:SF1">
    <property type="entry name" value="MANNITOL DEHYDROGENASE 2-RELATED"/>
    <property type="match status" value="1"/>
</dbReference>
<evidence type="ECO:0000256" key="2">
    <source>
        <dbReference type="ARBA" id="ARBA00048615"/>
    </source>
</evidence>
<accession>A0ABM8B6D7</accession>
<feature type="domain" description="Mannitol dehydrogenase C-terminal" evidence="4">
    <location>
        <begin position="327"/>
        <end position="529"/>
    </location>
</feature>
<dbReference type="InterPro" id="IPR013131">
    <property type="entry name" value="Mannitol_DH_N"/>
</dbReference>
<evidence type="ECO:0000259" key="3">
    <source>
        <dbReference type="Pfam" id="PF01232"/>
    </source>
</evidence>
<dbReference type="InterPro" id="IPR050988">
    <property type="entry name" value="Mannitol_DH/Oxidoreductase"/>
</dbReference>
<dbReference type="Proteomes" id="UP001321766">
    <property type="component" value="Chromosome"/>
</dbReference>
<evidence type="ECO:0000259" key="4">
    <source>
        <dbReference type="Pfam" id="PF08125"/>
    </source>
</evidence>
<dbReference type="PANTHER" id="PTHR43362">
    <property type="entry name" value="MANNITOL DEHYDROGENASE DSF1-RELATED"/>
    <property type="match status" value="1"/>
</dbReference>
<evidence type="ECO:0000256" key="1">
    <source>
        <dbReference type="ARBA" id="ARBA00023002"/>
    </source>
</evidence>